<feature type="region of interest" description="Disordered" evidence="1">
    <location>
        <begin position="1223"/>
        <end position="1266"/>
    </location>
</feature>
<name>A0ABQ9WTK2_9EUKA</name>
<organism evidence="2 3">
    <name type="scientific">Blattamonas nauphoetae</name>
    <dbReference type="NCBI Taxonomy" id="2049346"/>
    <lineage>
        <taxon>Eukaryota</taxon>
        <taxon>Metamonada</taxon>
        <taxon>Preaxostyla</taxon>
        <taxon>Oxymonadida</taxon>
        <taxon>Blattamonas</taxon>
    </lineage>
</organism>
<keyword evidence="3" id="KW-1185">Reference proteome</keyword>
<dbReference type="Proteomes" id="UP001281761">
    <property type="component" value="Unassembled WGS sequence"/>
</dbReference>
<sequence length="1372" mass="152171">MSRLIVQFFSRYQYHVTREERIQMLSGLGPSLLSFLFPQSSPCSVYKDEDLQVLVHTSGQCSQAIASVLCMLSPIVQNSELTDSLNSLIDLYFDVFISGEEGDNGPIFEGTTILGHILTREFLACTILGLSPQVQEHLISRVKQSEQMHLLSNTESPNHRDDQSFLTGFISDPIARIEAIMKHAMTIDNKLILQSVHQSVMKFLNVHPDTLPQFLANKTIINFDKLVSDNDSVSIPMSDLLLSSSSPIASELLTTQFKIIQGKGFLLSNYQFDSHTKDVLFRIVEEKPDLLPFIVDNPLSLLEPMHSLLQSTVRVHQPLGTTPRCLSFGTDTNRWTTLVRLLSTTIQGQANSEDMDSFFNHFLDVLVMCAASTDDSLSETAISALSANSGLSLEQTKAILFDTPTTFPLLQDWPFQEPDPTKTVREVKGHSVCIDVADSLLRRIESDLSETHNSTQPEDVNPSILVLDSLVTVFNIVDSSVSPRFSFFSPDLCPTEPRASMWTDSNCIEPLRHFTSRIVNNSVLKLPMKSSEQVEMKMLPFVTTLLHLFPFQDEDQKTTIFTAVKSLISMDKPLFESKPQLIRRLLLDLGLAESYRTPISLITCVGSVVGIPSRLLLGSNLPQRRTTSDELAVELQVEFDSCSDDEDHWLAFTKLCAVNDLTSAQTNTMLMKAKNDLQTLLVLSAPSIRRNRDPVYPTLNSANYALLLKLAERSDNLELVSAAWKWIAGETRMPQKSVLIGSVVGVMEPNRKMTALILRKLEEMCARQREGLKDGQVAKRNNLATSLLHSCLSILHDQMSWTPLDPSPFIPVLSSLALTSDVDLLTSLYPVFEEIRLKTENSPTPFSISTFTVSFTPDASTPTRQTSLLSVFASSILSYSLNKTTSRNKGFLMGSWTIDGLKDFEEIFQKKSADGWTQFINCVIDIACDLIKDFSTRSCSNLPTRPLLLYSSFTGNTETPFPTLIWKSITSLLKPSLGIVPFDTLLQLTHSLTCLASVTLRAMPDWEEQRHQTFLSSRIGPFAGIHNSLCFSSIADINTHPSLLSLLRALTILCTRHERILSDSLDDILPKQHHNEPRDTLLHQRQTVSHSRLTLLPIVLLYLEEGVEDQCEKGMSMSFWKFCCAMGTNTPTNVPFTRQNNRLNPPIPGFRGLNLRHQNHHVPPRLTAMFGGRGRDEGGGRNGETILGRHGVGIQSGPGQPTIGFRNARTGQEVGRRTTGTVRMGGLNLFPRASGQIGRVGGSDETNQTDIPPTARIPPSLGKPRFNFFKDPPDEMMGQTDSGNSGRPFVLQSGGTQPQTLSGFGGRMIDRNEVITLGDASNLSSGHVPSFSLFAPNQPQRSGDVTSNTSSGNETALSSWNQNQDEKNSDSD</sequence>
<gene>
    <name evidence="2" type="ORF">BLNAU_22239</name>
</gene>
<evidence type="ECO:0000256" key="1">
    <source>
        <dbReference type="SAM" id="MobiDB-lite"/>
    </source>
</evidence>
<dbReference type="EMBL" id="JARBJD010000380">
    <property type="protein sequence ID" value="KAK2942825.1"/>
    <property type="molecule type" value="Genomic_DNA"/>
</dbReference>
<evidence type="ECO:0000313" key="2">
    <source>
        <dbReference type="EMBL" id="KAK2942825.1"/>
    </source>
</evidence>
<accession>A0ABQ9WTK2</accession>
<proteinExistence type="predicted"/>
<feature type="compositionally biased region" description="Polar residues" evidence="1">
    <location>
        <begin position="1335"/>
        <end position="1363"/>
    </location>
</feature>
<feature type="region of interest" description="Disordered" evidence="1">
    <location>
        <begin position="1331"/>
        <end position="1372"/>
    </location>
</feature>
<protein>
    <submittedName>
        <fullName evidence="2">Uncharacterized protein</fullName>
    </submittedName>
</protein>
<reference evidence="2 3" key="1">
    <citation type="journal article" date="2022" name="bioRxiv">
        <title>Genomics of Preaxostyla Flagellates Illuminates Evolutionary Transitions and the Path Towards Mitochondrial Loss.</title>
        <authorList>
            <person name="Novak L.V.F."/>
            <person name="Treitli S.C."/>
            <person name="Pyrih J."/>
            <person name="Halakuc P."/>
            <person name="Pipaliya S.V."/>
            <person name="Vacek V."/>
            <person name="Brzon O."/>
            <person name="Soukal P."/>
            <person name="Eme L."/>
            <person name="Dacks J.B."/>
            <person name="Karnkowska A."/>
            <person name="Elias M."/>
            <person name="Hampl V."/>
        </authorList>
    </citation>
    <scope>NUCLEOTIDE SEQUENCE [LARGE SCALE GENOMIC DNA]</scope>
    <source>
        <strain evidence="2">NAU3</strain>
        <tissue evidence="2">Gut</tissue>
    </source>
</reference>
<evidence type="ECO:0000313" key="3">
    <source>
        <dbReference type="Proteomes" id="UP001281761"/>
    </source>
</evidence>
<comment type="caution">
    <text evidence="2">The sequence shown here is derived from an EMBL/GenBank/DDBJ whole genome shotgun (WGS) entry which is preliminary data.</text>
</comment>